<dbReference type="SUPFAM" id="SSF49785">
    <property type="entry name" value="Galactose-binding domain-like"/>
    <property type="match status" value="1"/>
</dbReference>
<dbReference type="Pfam" id="PF06201">
    <property type="entry name" value="PITH"/>
    <property type="match status" value="1"/>
</dbReference>
<dbReference type="EMBL" id="CDMZ01003980">
    <property type="protein sequence ID" value="CUC10435.1"/>
    <property type="molecule type" value="Genomic_DNA"/>
</dbReference>
<evidence type="ECO:0000259" key="2">
    <source>
        <dbReference type="PROSITE" id="PS51532"/>
    </source>
</evidence>
<dbReference type="GO" id="GO:0005737">
    <property type="term" value="C:cytoplasm"/>
    <property type="evidence" value="ECO:0007669"/>
    <property type="project" value="UniProtKB-ARBA"/>
</dbReference>
<accession>A0A0K6S9T6</accession>
<dbReference type="InterPro" id="IPR045099">
    <property type="entry name" value="PITH1-like"/>
</dbReference>
<dbReference type="InterPro" id="IPR008979">
    <property type="entry name" value="Galactose-bd-like_sf"/>
</dbReference>
<dbReference type="EMBL" id="CDMZ01003980">
    <property type="protein sequence ID" value="CUC10434.1"/>
    <property type="molecule type" value="Genomic_DNA"/>
</dbReference>
<gene>
    <name evidence="3" type="ORF">Cvel_8739.t1</name>
    <name evidence="4" type="ORF">Cvel_8739.t2.CR2</name>
</gene>
<reference evidence="3" key="1">
    <citation type="submission" date="2014-11" db="EMBL/GenBank/DDBJ databases">
        <title>Molecular phylogeny of cliff fern family Woodsiaceae with morphological implications.</title>
        <authorList>
            <person name="Shao Y.-Z."/>
            <person name="Wei R."/>
            <person name="Zhang X.-C."/>
        </authorList>
    </citation>
    <scope>NUCLEOTIDE SEQUENCE</scope>
</reference>
<organism evidence="3">
    <name type="scientific">Chromera velia CCMP2878</name>
    <dbReference type="NCBI Taxonomy" id="1169474"/>
    <lineage>
        <taxon>Eukaryota</taxon>
        <taxon>Sar</taxon>
        <taxon>Alveolata</taxon>
        <taxon>Colpodellida</taxon>
        <taxon>Chromeraceae</taxon>
        <taxon>Chromera</taxon>
    </lineage>
</organism>
<dbReference type="InterPro" id="IPR010400">
    <property type="entry name" value="PITH_dom"/>
</dbReference>
<feature type="domain" description="PITH" evidence="2">
    <location>
        <begin position="1"/>
        <end position="168"/>
    </location>
</feature>
<dbReference type="AlphaFoldDB" id="A0A0K6S9T6"/>
<dbReference type="InterPro" id="IPR037047">
    <property type="entry name" value="PITH_dom_sf"/>
</dbReference>
<dbReference type="PROSITE" id="PS51532">
    <property type="entry name" value="PITH"/>
    <property type="match status" value="1"/>
</dbReference>
<comment type="similarity">
    <text evidence="1">Belongs to the PITHD1 family.</text>
</comment>
<evidence type="ECO:0000313" key="4">
    <source>
        <dbReference type="EMBL" id="CUC10435.1"/>
    </source>
</evidence>
<name>A0A0K6S9T6_9ALVE</name>
<sequence length="168" mass="18541">MADEPLNDQIDKATAECLGMDAKDPLSNILDQPNAELTVQSLDDPQLLLKFAFQSPVKLASIFIGGPAGEDLSEAPRVVKLFTNKMSMGFSDAESDAPIQEFELTEEVLQAGKPVPLRFVKFQNILSLQIFIEDNHGGDITKVSRVEIFGSSGQKMDMKDWKPVKEDQ</sequence>
<protein>
    <recommendedName>
        <fullName evidence="2">PITH domain-containing protein</fullName>
    </recommendedName>
</protein>
<dbReference type="Gene3D" id="2.60.120.470">
    <property type="entry name" value="PITH domain"/>
    <property type="match status" value="1"/>
</dbReference>
<dbReference type="VEuPathDB" id="CryptoDB:Cvel_8739"/>
<dbReference type="PANTHER" id="PTHR12175:SF5">
    <property type="entry name" value="OS03G0795500 PROTEIN"/>
    <property type="match status" value="1"/>
</dbReference>
<proteinExistence type="inferred from homology"/>
<dbReference type="PANTHER" id="PTHR12175">
    <property type="entry name" value="AD039 HT014 THIOREDOXIN FAMILY TRP26"/>
    <property type="match status" value="1"/>
</dbReference>
<evidence type="ECO:0000256" key="1">
    <source>
        <dbReference type="ARBA" id="ARBA00025788"/>
    </source>
</evidence>
<evidence type="ECO:0000313" key="3">
    <source>
        <dbReference type="EMBL" id="CUC10434.1"/>
    </source>
</evidence>